<protein>
    <submittedName>
        <fullName evidence="1">Uncharacterized protein</fullName>
    </submittedName>
</protein>
<accession>A0A078AWC4</accession>
<dbReference type="Proteomes" id="UP000039865">
    <property type="component" value="Unassembled WGS sequence"/>
</dbReference>
<dbReference type="SUPFAM" id="SSF50978">
    <property type="entry name" value="WD40 repeat-like"/>
    <property type="match status" value="1"/>
</dbReference>
<dbReference type="InterPro" id="IPR036322">
    <property type="entry name" value="WD40_repeat_dom_sf"/>
</dbReference>
<gene>
    <name evidence="1" type="primary">Contig9756.g10433</name>
    <name evidence="1" type="ORF">STYLEM_14173</name>
</gene>
<sequence>MGVIIDIETMEIKYRLDTKVATRCCVKANNLLICGLDSKYITVYNSSAEYRLVQTISGLDLPPARAMDVKDDLLLIGFFATLFHIYKVNEESIQVLHKVNSAEVQFSRFLDSKYFVVTNYGQGFQWYNYKNKNQHLAIRPMQKISQRYLKKTKINDFIKLSKQKYLLLDWDRQRYIIWNQKKKSYRIVQNQDRVVQKVLCGSKLKIRYPVLHYRENLQKVDNELISFPFVLCKQEKYLVAINYENMTLKSVGKSLTTSGLLNQKLIKLKRQNEFVEDTYKIQFMTTSQGLLMSEGELVKIELDVDKMLEMF</sequence>
<organism evidence="1 2">
    <name type="scientific">Stylonychia lemnae</name>
    <name type="common">Ciliate</name>
    <dbReference type="NCBI Taxonomy" id="5949"/>
    <lineage>
        <taxon>Eukaryota</taxon>
        <taxon>Sar</taxon>
        <taxon>Alveolata</taxon>
        <taxon>Ciliophora</taxon>
        <taxon>Intramacronucleata</taxon>
        <taxon>Spirotrichea</taxon>
        <taxon>Stichotrichia</taxon>
        <taxon>Sporadotrichida</taxon>
        <taxon>Oxytrichidae</taxon>
        <taxon>Stylonychinae</taxon>
        <taxon>Stylonychia</taxon>
    </lineage>
</organism>
<dbReference type="AlphaFoldDB" id="A0A078AWC4"/>
<evidence type="ECO:0000313" key="1">
    <source>
        <dbReference type="EMBL" id="CDW85103.1"/>
    </source>
</evidence>
<evidence type="ECO:0000313" key="2">
    <source>
        <dbReference type="Proteomes" id="UP000039865"/>
    </source>
</evidence>
<name>A0A078AWC4_STYLE</name>
<dbReference type="EMBL" id="CCKQ01013440">
    <property type="protein sequence ID" value="CDW85103.1"/>
    <property type="molecule type" value="Genomic_DNA"/>
</dbReference>
<keyword evidence="2" id="KW-1185">Reference proteome</keyword>
<reference evidence="1 2" key="1">
    <citation type="submission" date="2014-06" db="EMBL/GenBank/DDBJ databases">
        <authorList>
            <person name="Swart Estienne"/>
        </authorList>
    </citation>
    <scope>NUCLEOTIDE SEQUENCE [LARGE SCALE GENOMIC DNA]</scope>
    <source>
        <strain evidence="1 2">130c</strain>
    </source>
</reference>
<dbReference type="InParanoid" id="A0A078AWC4"/>
<proteinExistence type="predicted"/>